<dbReference type="SUPFAM" id="SSF53335">
    <property type="entry name" value="S-adenosyl-L-methionine-dependent methyltransferases"/>
    <property type="match status" value="1"/>
</dbReference>
<comment type="catalytic activity">
    <reaction evidence="7">
        <text>a 2'-deoxyadenosine in DNA + S-adenosyl-L-methionine = an N(6)-methyl-2'-deoxyadenosine in DNA + S-adenosyl-L-homocysteine + H(+)</text>
        <dbReference type="Rhea" id="RHEA:15197"/>
        <dbReference type="Rhea" id="RHEA-COMP:12418"/>
        <dbReference type="Rhea" id="RHEA-COMP:12419"/>
        <dbReference type="ChEBI" id="CHEBI:15378"/>
        <dbReference type="ChEBI" id="CHEBI:57856"/>
        <dbReference type="ChEBI" id="CHEBI:59789"/>
        <dbReference type="ChEBI" id="CHEBI:90615"/>
        <dbReference type="ChEBI" id="CHEBI:90616"/>
        <dbReference type="EC" id="2.1.1.72"/>
    </reaction>
</comment>
<dbReference type="Pfam" id="PF12161">
    <property type="entry name" value="HsdM_N"/>
    <property type="match status" value="1"/>
</dbReference>
<organism evidence="11 12">
    <name type="scientific">Candidatus Dechloromonas phosphorivorans</name>
    <dbReference type="NCBI Taxonomy" id="2899244"/>
    <lineage>
        <taxon>Bacteria</taxon>
        <taxon>Pseudomonadati</taxon>
        <taxon>Pseudomonadota</taxon>
        <taxon>Betaproteobacteria</taxon>
        <taxon>Rhodocyclales</taxon>
        <taxon>Azonexaceae</taxon>
        <taxon>Dechloromonas</taxon>
    </lineage>
</organism>
<dbReference type="GO" id="GO:0003677">
    <property type="term" value="F:DNA binding"/>
    <property type="evidence" value="ECO:0007669"/>
    <property type="project" value="InterPro"/>
</dbReference>
<dbReference type="InterPro" id="IPR038333">
    <property type="entry name" value="T1MK-like_N_sf"/>
</dbReference>
<dbReference type="EMBL" id="JADKBR010000007">
    <property type="protein sequence ID" value="MBK8890369.1"/>
    <property type="molecule type" value="Genomic_DNA"/>
</dbReference>
<keyword evidence="6" id="KW-0680">Restriction system</keyword>
<proteinExistence type="inferred from homology"/>
<evidence type="ECO:0000313" key="11">
    <source>
        <dbReference type="EMBL" id="MBK8890369.1"/>
    </source>
</evidence>
<dbReference type="InterPro" id="IPR052916">
    <property type="entry name" value="Type-I_RE_MTase_Subunit"/>
</dbReference>
<dbReference type="InterPro" id="IPR029063">
    <property type="entry name" value="SAM-dependent_MTases_sf"/>
</dbReference>
<dbReference type="InterPro" id="IPR002052">
    <property type="entry name" value="DNA_methylase_N6_adenine_CS"/>
</dbReference>
<evidence type="ECO:0000256" key="2">
    <source>
        <dbReference type="ARBA" id="ARBA00011900"/>
    </source>
</evidence>
<dbReference type="GO" id="GO:0008170">
    <property type="term" value="F:N-methyltransferase activity"/>
    <property type="evidence" value="ECO:0007669"/>
    <property type="project" value="InterPro"/>
</dbReference>
<dbReference type="InterPro" id="IPR022749">
    <property type="entry name" value="D12N6_MeTrfase_N"/>
</dbReference>
<dbReference type="PANTHER" id="PTHR42998:SF1">
    <property type="entry name" value="TYPE I RESTRICTION ENZYME HINDI METHYLASE SUBUNIT"/>
    <property type="match status" value="1"/>
</dbReference>
<evidence type="ECO:0000259" key="9">
    <source>
        <dbReference type="Pfam" id="PF02384"/>
    </source>
</evidence>
<dbReference type="PANTHER" id="PTHR42998">
    <property type="entry name" value="TYPE I RESTRICTION ENZYME HINDVIIP M PROTEIN-RELATED"/>
    <property type="match status" value="1"/>
</dbReference>
<keyword evidence="3 11" id="KW-0489">Methyltransferase</keyword>
<keyword evidence="8" id="KW-0175">Coiled coil</keyword>
<accession>A0A9D7LQ07</accession>
<dbReference type="GO" id="GO:0032259">
    <property type="term" value="P:methylation"/>
    <property type="evidence" value="ECO:0007669"/>
    <property type="project" value="UniProtKB-KW"/>
</dbReference>
<dbReference type="Gene3D" id="3.40.50.150">
    <property type="entry name" value="Vaccinia Virus protein VP39"/>
    <property type="match status" value="1"/>
</dbReference>
<keyword evidence="5" id="KW-0949">S-adenosyl-L-methionine</keyword>
<dbReference type="Proteomes" id="UP000808146">
    <property type="component" value="Unassembled WGS sequence"/>
</dbReference>
<evidence type="ECO:0000256" key="1">
    <source>
        <dbReference type="ARBA" id="ARBA00006594"/>
    </source>
</evidence>
<evidence type="ECO:0000313" key="12">
    <source>
        <dbReference type="Proteomes" id="UP000808146"/>
    </source>
</evidence>
<comment type="similarity">
    <text evidence="1">Belongs to the N(4)/N(6)-methyltransferase family.</text>
</comment>
<evidence type="ECO:0000256" key="4">
    <source>
        <dbReference type="ARBA" id="ARBA00022679"/>
    </source>
</evidence>
<dbReference type="AlphaFoldDB" id="A0A9D7LQ07"/>
<dbReference type="EC" id="2.1.1.72" evidence="2"/>
<dbReference type="GO" id="GO:0009307">
    <property type="term" value="P:DNA restriction-modification system"/>
    <property type="evidence" value="ECO:0007669"/>
    <property type="project" value="UniProtKB-KW"/>
</dbReference>
<feature type="domain" description="DNA methylase adenine-specific" evidence="9">
    <location>
        <begin position="156"/>
        <end position="507"/>
    </location>
</feature>
<reference evidence="11" key="1">
    <citation type="submission" date="2020-10" db="EMBL/GenBank/DDBJ databases">
        <title>Connecting structure to function with the recovery of over 1000 high-quality activated sludge metagenome-assembled genomes encoding full-length rRNA genes using long-read sequencing.</title>
        <authorList>
            <person name="Singleton C.M."/>
            <person name="Petriglieri F."/>
            <person name="Kristensen J.M."/>
            <person name="Kirkegaard R.H."/>
            <person name="Michaelsen T.Y."/>
            <person name="Andersen M.H."/>
            <person name="Karst S.M."/>
            <person name="Dueholm M.S."/>
            <person name="Nielsen P.H."/>
            <person name="Albertsen M."/>
        </authorList>
    </citation>
    <scope>NUCLEOTIDE SEQUENCE</scope>
    <source>
        <strain evidence="11">OdNE_18-Q3-R46-58_BAT3C.305</strain>
    </source>
</reference>
<dbReference type="InterPro" id="IPR003356">
    <property type="entry name" value="DNA_methylase_A-5"/>
</dbReference>
<dbReference type="Gene3D" id="1.20.1260.30">
    <property type="match status" value="1"/>
</dbReference>
<evidence type="ECO:0000256" key="6">
    <source>
        <dbReference type="ARBA" id="ARBA00022747"/>
    </source>
</evidence>
<protein>
    <recommendedName>
        <fullName evidence="2">site-specific DNA-methyltransferase (adenine-specific)</fullName>
        <ecNumber evidence="2">2.1.1.72</ecNumber>
    </recommendedName>
</protein>
<name>A0A9D7LQ07_9RHOO</name>
<comment type="caution">
    <text evidence="11">The sequence shown here is derived from an EMBL/GenBank/DDBJ whole genome shotgun (WGS) entry which is preliminary data.</text>
</comment>
<dbReference type="GO" id="GO:0009007">
    <property type="term" value="F:site-specific DNA-methyltransferase (adenine-specific) activity"/>
    <property type="evidence" value="ECO:0007669"/>
    <property type="project" value="UniProtKB-EC"/>
</dbReference>
<keyword evidence="4" id="KW-0808">Transferase</keyword>
<evidence type="ECO:0000256" key="8">
    <source>
        <dbReference type="SAM" id="Coils"/>
    </source>
</evidence>
<feature type="coiled-coil region" evidence="8">
    <location>
        <begin position="513"/>
        <end position="540"/>
    </location>
</feature>
<dbReference type="Pfam" id="PF02384">
    <property type="entry name" value="N6_Mtase"/>
    <property type="match status" value="1"/>
</dbReference>
<evidence type="ECO:0000256" key="7">
    <source>
        <dbReference type="ARBA" id="ARBA00047942"/>
    </source>
</evidence>
<feature type="domain" description="N6 adenine-specific DNA methyltransferase N-terminal" evidence="10">
    <location>
        <begin position="16"/>
        <end position="147"/>
    </location>
</feature>
<sequence length="550" mass="60643">MQWIAPSEKDAASTSLEKRLWDAADQFRANSGLKAQEYSGPILGLIFLRFAEVRFALQRTRLEAGETTSRRGSRVDEPAAYHAEGILYLAPEARFDYLLTLPEVADIGARVNAAMREIEKHNPQLAGVLPKTYNLFTSTLLKELLKKVSEIPATLDYDAFGRIYEYFLGAFAMTEGQGGGEFYTPSSIVKLLAEIIEPFHGRILDPACGSGGMFVQSARFVAEHQKNPAAELAICGVEKTDETGRLCRLNLAVHGLEGDIKHGGNINSYYDDPHSATGSFDFVLANPPFNVNAVDKERLADMVGAGRRFPFGLPRTDNANYLWIQLFYSALNSRGRAGFVMANSASDARSSEQELRQKLIEARAVDVMVAVGPNMFYTVTLPCTLWFLDKGKARSKHAKRADTVLFIDARHIYRQVDRAHRDWTPAQIGFIANLVRLYRGEALDNTVGGDEPATKLRETFPPLEGEGQGGDGLVYRDVPGLCKAATLAEIEAQGWSLNPGRYVGVAPGEEVSDEDFKEQLETLNEELESLNAQALELQARIAQNVASLLT</sequence>
<dbReference type="PRINTS" id="PR00507">
    <property type="entry name" value="N12N6MTFRASE"/>
</dbReference>
<gene>
    <name evidence="11" type="ORF">IPN75_08160</name>
</gene>
<evidence type="ECO:0000256" key="5">
    <source>
        <dbReference type="ARBA" id="ARBA00022691"/>
    </source>
</evidence>
<evidence type="ECO:0000259" key="10">
    <source>
        <dbReference type="Pfam" id="PF12161"/>
    </source>
</evidence>
<evidence type="ECO:0000256" key="3">
    <source>
        <dbReference type="ARBA" id="ARBA00022603"/>
    </source>
</evidence>
<dbReference type="PROSITE" id="PS00092">
    <property type="entry name" value="N6_MTASE"/>
    <property type="match status" value="1"/>
</dbReference>
<dbReference type="CDD" id="cd02440">
    <property type="entry name" value="AdoMet_MTases"/>
    <property type="match status" value="1"/>
</dbReference>